<proteinExistence type="predicted"/>
<keyword evidence="2" id="KW-1185">Reference proteome</keyword>
<dbReference type="EMBL" id="MCFA01000037">
    <property type="protein sequence ID" value="ORY13954.1"/>
    <property type="molecule type" value="Genomic_DNA"/>
</dbReference>
<dbReference type="Proteomes" id="UP000193144">
    <property type="component" value="Unassembled WGS sequence"/>
</dbReference>
<accession>A0A1Y1ZUR9</accession>
<dbReference type="AlphaFoldDB" id="A0A1Y1ZUR9"/>
<evidence type="ECO:0000313" key="1">
    <source>
        <dbReference type="EMBL" id="ORY13954.1"/>
    </source>
</evidence>
<gene>
    <name evidence="1" type="ORF">BCR34DRAFT_249654</name>
</gene>
<comment type="caution">
    <text evidence="1">The sequence shown here is derived from an EMBL/GenBank/DDBJ whole genome shotgun (WGS) entry which is preliminary data.</text>
</comment>
<organism evidence="1 2">
    <name type="scientific">Clohesyomyces aquaticus</name>
    <dbReference type="NCBI Taxonomy" id="1231657"/>
    <lineage>
        <taxon>Eukaryota</taxon>
        <taxon>Fungi</taxon>
        <taxon>Dikarya</taxon>
        <taxon>Ascomycota</taxon>
        <taxon>Pezizomycotina</taxon>
        <taxon>Dothideomycetes</taxon>
        <taxon>Pleosporomycetidae</taxon>
        <taxon>Pleosporales</taxon>
        <taxon>Lindgomycetaceae</taxon>
        <taxon>Clohesyomyces</taxon>
    </lineage>
</organism>
<evidence type="ECO:0000313" key="2">
    <source>
        <dbReference type="Proteomes" id="UP000193144"/>
    </source>
</evidence>
<reference evidence="1 2" key="1">
    <citation type="submission" date="2016-07" db="EMBL/GenBank/DDBJ databases">
        <title>Pervasive Adenine N6-methylation of Active Genes in Fungi.</title>
        <authorList>
            <consortium name="DOE Joint Genome Institute"/>
            <person name="Mondo S.J."/>
            <person name="Dannebaum R.O."/>
            <person name="Kuo R.C."/>
            <person name="Labutti K."/>
            <person name="Haridas S."/>
            <person name="Kuo A."/>
            <person name="Salamov A."/>
            <person name="Ahrendt S.R."/>
            <person name="Lipzen A."/>
            <person name="Sullivan W."/>
            <person name="Andreopoulos W.B."/>
            <person name="Clum A."/>
            <person name="Lindquist E."/>
            <person name="Daum C."/>
            <person name="Ramamoorthy G.K."/>
            <person name="Gryganskyi A."/>
            <person name="Culley D."/>
            <person name="Magnuson J.K."/>
            <person name="James T.Y."/>
            <person name="O'Malley M.A."/>
            <person name="Stajich J.E."/>
            <person name="Spatafora J.W."/>
            <person name="Visel A."/>
            <person name="Grigoriev I.V."/>
        </authorList>
    </citation>
    <scope>NUCLEOTIDE SEQUENCE [LARGE SCALE GENOMIC DNA]</scope>
    <source>
        <strain evidence="1 2">CBS 115471</strain>
    </source>
</reference>
<name>A0A1Y1ZUR9_9PLEO</name>
<protein>
    <submittedName>
        <fullName evidence="1">Uncharacterized protein</fullName>
    </submittedName>
</protein>
<sequence length="158" mass="18057">MLCRRSEPSTANSYAWTAEIRLKYTPSNPSGIGDPNCDPRHSCRDKEAAGNRHVWIKKTSGNFMSEQLKQLYCLCIPCSSSKIQSKERHVWRRKPYQTSTQLERVCIVCHALGNCLGLRGAVWREGVMGWWLQLCGHGGTDHHRTVTRGGSRLGWEWR</sequence>